<name>A0A0W0F6M0_MONRR</name>
<dbReference type="AlphaFoldDB" id="A0A0W0F6M0"/>
<protein>
    <submittedName>
        <fullName evidence="2">Uncharacterized protein</fullName>
    </submittedName>
</protein>
<comment type="caution">
    <text evidence="2">The sequence shown here is derived from an EMBL/GenBank/DDBJ whole genome shotgun (WGS) entry which is preliminary data.</text>
</comment>
<evidence type="ECO:0000256" key="1">
    <source>
        <dbReference type="SAM" id="MobiDB-lite"/>
    </source>
</evidence>
<feature type="compositionally biased region" description="Low complexity" evidence="1">
    <location>
        <begin position="115"/>
        <end position="124"/>
    </location>
</feature>
<feature type="compositionally biased region" description="Pro residues" evidence="1">
    <location>
        <begin position="79"/>
        <end position="95"/>
    </location>
</feature>
<sequence length="335" mass="37157">MSGLCGTIATDQTITLTSTLHLSMKSYKDIAQLSTTNLRPPSPSITPKYPTYALPSHTSTFTIPPRGSLISTTHDPKQKPPSPPRRPPASIPRPTTPSGTSSGRLASLVNLFGRSSPASQAQPPSSTPIPIPTENTSGSRPPSILSAYAISSSIHTREALRGIWRAHVSFLSAVPSILWTQDAVFPVLRFPLPGAQVKRRRRRRDDDNDSGYRYEIDPYGASSEMGSWKDIEDLAAIWQSFYADLEDEIRGSADKSRKSSEGNDSYHNEKKRISVMGEEALDAEETQDREDACVREVLKRVEKVLFSKNEAFGSYDHNVHLHWLRQTLRMLLTTL</sequence>
<accession>A0A0W0F6M0</accession>
<reference evidence="2 3" key="1">
    <citation type="submission" date="2015-12" db="EMBL/GenBank/DDBJ databases">
        <title>Draft genome sequence of Moniliophthora roreri, the causal agent of frosty pod rot of cacao.</title>
        <authorList>
            <person name="Aime M.C."/>
            <person name="Diaz-Valderrama J.R."/>
            <person name="Kijpornyongpan T."/>
            <person name="Phillips-Mora W."/>
        </authorList>
    </citation>
    <scope>NUCLEOTIDE SEQUENCE [LARGE SCALE GENOMIC DNA]</scope>
    <source>
        <strain evidence="2 3">MCA 2952</strain>
    </source>
</reference>
<feature type="region of interest" description="Disordered" evidence="1">
    <location>
        <begin position="56"/>
        <end position="142"/>
    </location>
</feature>
<proteinExistence type="predicted"/>
<evidence type="ECO:0000313" key="3">
    <source>
        <dbReference type="Proteomes" id="UP000054988"/>
    </source>
</evidence>
<dbReference type="EMBL" id="LATX01002273">
    <property type="protein sequence ID" value="KTB31966.1"/>
    <property type="molecule type" value="Genomic_DNA"/>
</dbReference>
<feature type="region of interest" description="Disordered" evidence="1">
    <location>
        <begin position="252"/>
        <end position="271"/>
    </location>
</feature>
<evidence type="ECO:0000313" key="2">
    <source>
        <dbReference type="EMBL" id="KTB31966.1"/>
    </source>
</evidence>
<dbReference type="Proteomes" id="UP000054988">
    <property type="component" value="Unassembled WGS sequence"/>
</dbReference>
<organism evidence="2 3">
    <name type="scientific">Moniliophthora roreri</name>
    <name type="common">Frosty pod rot fungus</name>
    <name type="synonym">Monilia roreri</name>
    <dbReference type="NCBI Taxonomy" id="221103"/>
    <lineage>
        <taxon>Eukaryota</taxon>
        <taxon>Fungi</taxon>
        <taxon>Dikarya</taxon>
        <taxon>Basidiomycota</taxon>
        <taxon>Agaricomycotina</taxon>
        <taxon>Agaricomycetes</taxon>
        <taxon>Agaricomycetidae</taxon>
        <taxon>Agaricales</taxon>
        <taxon>Marasmiineae</taxon>
        <taxon>Marasmiaceae</taxon>
        <taxon>Moniliophthora</taxon>
    </lineage>
</organism>
<gene>
    <name evidence="2" type="ORF">WG66_15447</name>
</gene>